<dbReference type="SUPFAM" id="SSF53098">
    <property type="entry name" value="Ribonuclease H-like"/>
    <property type="match status" value="1"/>
</dbReference>
<keyword evidence="6" id="KW-0694">RNA-binding</keyword>
<keyword evidence="9" id="KW-1185">Reference proteome</keyword>
<dbReference type="Gene3D" id="3.30.1370.10">
    <property type="entry name" value="K Homology domain, type 1"/>
    <property type="match status" value="1"/>
</dbReference>
<dbReference type="InterPro" id="IPR036612">
    <property type="entry name" value="KH_dom_type_1_sf"/>
</dbReference>
<dbReference type="AlphaFoldDB" id="A0AAE0L5C2"/>
<evidence type="ECO:0000256" key="2">
    <source>
        <dbReference type="ARBA" id="ARBA00006357"/>
    </source>
</evidence>
<dbReference type="GO" id="GO:0005634">
    <property type="term" value="C:nucleus"/>
    <property type="evidence" value="ECO:0007669"/>
    <property type="project" value="UniProtKB-SubCell"/>
</dbReference>
<dbReference type="PROSITE" id="PS50084">
    <property type="entry name" value="KH_TYPE_1"/>
    <property type="match status" value="1"/>
</dbReference>
<evidence type="ECO:0000313" key="9">
    <source>
        <dbReference type="Proteomes" id="UP001190700"/>
    </source>
</evidence>
<name>A0AAE0L5C2_9CHLO</name>
<sequence>DVQDKLLELVGVSDVIAGHALHGDLEALHLQHHRLLDTALLFSIKAMPKWTLSLKDLVDHVYGVEEEASAFQCEGVSHDSVQDATWAMRLALHEVVRVMDGDGRSAEIPSLPTRFLAQMQVRGMPDLSEEHLRRLFERAEAPLPETCSITCRAQCTLVEFPSAEEAKSVFEQKGLGKQWPDDDGFLCKSGGKGGSPAPGETPFIWLKSFLRISLSCSKKGQVDRSLVGKIIGHRGRRLREIRKQSGAVVVIKPAQQATDTMQPVEITAPSEEQVHEAELLMRQVGNGDRLGV</sequence>
<dbReference type="SMART" id="SM00322">
    <property type="entry name" value="KH"/>
    <property type="match status" value="1"/>
</dbReference>
<evidence type="ECO:0000256" key="5">
    <source>
        <dbReference type="ARBA" id="ARBA00023242"/>
    </source>
</evidence>
<feature type="non-terminal residue" evidence="8">
    <location>
        <position position="1"/>
    </location>
</feature>
<dbReference type="InterPro" id="IPR036397">
    <property type="entry name" value="RNaseH_sf"/>
</dbReference>
<accession>A0AAE0L5C2</accession>
<dbReference type="GO" id="GO:0004527">
    <property type="term" value="F:exonuclease activity"/>
    <property type="evidence" value="ECO:0007669"/>
    <property type="project" value="InterPro"/>
</dbReference>
<dbReference type="InterPro" id="IPR012337">
    <property type="entry name" value="RNaseH-like_sf"/>
</dbReference>
<evidence type="ECO:0000313" key="8">
    <source>
        <dbReference type="EMBL" id="KAK3272658.1"/>
    </source>
</evidence>
<reference evidence="8 9" key="1">
    <citation type="journal article" date="2015" name="Genome Biol. Evol.">
        <title>Comparative Genomics of a Bacterivorous Green Alga Reveals Evolutionary Causalities and Consequences of Phago-Mixotrophic Mode of Nutrition.</title>
        <authorList>
            <person name="Burns J.A."/>
            <person name="Paasch A."/>
            <person name="Narechania A."/>
            <person name="Kim E."/>
        </authorList>
    </citation>
    <scope>NUCLEOTIDE SEQUENCE [LARGE SCALE GENOMIC DNA]</scope>
    <source>
        <strain evidence="8 9">PLY_AMNH</strain>
    </source>
</reference>
<protein>
    <recommendedName>
        <fullName evidence="7">K Homology domain-containing protein</fullName>
    </recommendedName>
</protein>
<dbReference type="GO" id="GO:0003723">
    <property type="term" value="F:RNA binding"/>
    <property type="evidence" value="ECO:0007669"/>
    <property type="project" value="UniProtKB-UniRule"/>
</dbReference>
<comment type="caution">
    <text evidence="8">The sequence shown here is derived from an EMBL/GenBank/DDBJ whole genome shotgun (WGS) entry which is preliminary data.</text>
</comment>
<evidence type="ECO:0000256" key="4">
    <source>
        <dbReference type="ARBA" id="ARBA00022801"/>
    </source>
</evidence>
<dbReference type="Proteomes" id="UP001190700">
    <property type="component" value="Unassembled WGS sequence"/>
</dbReference>
<comment type="similarity">
    <text evidence="2">Belongs to the REXO1/REXO3 family.</text>
</comment>
<dbReference type="InterPro" id="IPR004087">
    <property type="entry name" value="KH_dom"/>
</dbReference>
<dbReference type="PANTHER" id="PTHR12801:SF115">
    <property type="entry name" value="FI18136P1-RELATED"/>
    <property type="match status" value="1"/>
</dbReference>
<dbReference type="InterPro" id="IPR004088">
    <property type="entry name" value="KH_dom_type_1"/>
</dbReference>
<evidence type="ECO:0000256" key="3">
    <source>
        <dbReference type="ARBA" id="ARBA00022722"/>
    </source>
</evidence>
<dbReference type="CDD" id="cd00105">
    <property type="entry name" value="KH-I"/>
    <property type="match status" value="1"/>
</dbReference>
<keyword evidence="3" id="KW-0540">Nuclease</keyword>
<proteinExistence type="inferred from homology"/>
<dbReference type="SUPFAM" id="SSF54791">
    <property type="entry name" value="Eukaryotic type KH-domain (KH-domain type I)"/>
    <property type="match status" value="1"/>
</dbReference>
<keyword evidence="4" id="KW-0378">Hydrolase</keyword>
<evidence type="ECO:0000256" key="6">
    <source>
        <dbReference type="PROSITE-ProRule" id="PRU00117"/>
    </source>
</evidence>
<organism evidence="8 9">
    <name type="scientific">Cymbomonas tetramitiformis</name>
    <dbReference type="NCBI Taxonomy" id="36881"/>
    <lineage>
        <taxon>Eukaryota</taxon>
        <taxon>Viridiplantae</taxon>
        <taxon>Chlorophyta</taxon>
        <taxon>Pyramimonadophyceae</taxon>
        <taxon>Pyramimonadales</taxon>
        <taxon>Pyramimonadaceae</taxon>
        <taxon>Cymbomonas</taxon>
    </lineage>
</organism>
<dbReference type="EMBL" id="LGRX02008854">
    <property type="protein sequence ID" value="KAK3272658.1"/>
    <property type="molecule type" value="Genomic_DNA"/>
</dbReference>
<dbReference type="InterPro" id="IPR047021">
    <property type="entry name" value="REXO1/3/4-like"/>
</dbReference>
<keyword evidence="5" id="KW-0539">Nucleus</keyword>
<dbReference type="Pfam" id="PF00013">
    <property type="entry name" value="KH_1"/>
    <property type="match status" value="1"/>
</dbReference>
<evidence type="ECO:0000256" key="1">
    <source>
        <dbReference type="ARBA" id="ARBA00004123"/>
    </source>
</evidence>
<comment type="subcellular location">
    <subcellularLocation>
        <location evidence="1">Nucleus</location>
    </subcellularLocation>
</comment>
<dbReference type="PANTHER" id="PTHR12801">
    <property type="entry name" value="RNA EXONUCLEASE REXO1 / RECO3 FAMILY MEMBER-RELATED"/>
    <property type="match status" value="1"/>
</dbReference>
<evidence type="ECO:0000259" key="7">
    <source>
        <dbReference type="SMART" id="SM00322"/>
    </source>
</evidence>
<dbReference type="Gene3D" id="3.30.420.10">
    <property type="entry name" value="Ribonuclease H-like superfamily/Ribonuclease H"/>
    <property type="match status" value="1"/>
</dbReference>
<gene>
    <name evidence="8" type="ORF">CYMTET_19056</name>
</gene>
<feature type="domain" description="K Homology" evidence="7">
    <location>
        <begin position="208"/>
        <end position="285"/>
    </location>
</feature>